<proteinExistence type="predicted"/>
<sequence length="200" mass="21558">MTAEPTDTDALVPRHQSLAVEEFFYFFLRLRKNEVRRVARLMAERHPEETPDQLARRLVDSKTGLSLLGGALLNMPWLLPGVGQALKLTGVVGAGSMLTRMHLYLILEIAQVFGEDIDEIARVPEMVAVVGATGLGAATPSLLATYGMQPLLMVPAGSLSMTTVTRLIGWSAIRLYSARAEARGLSDGTEPDSDPGAMPA</sequence>
<comment type="caution">
    <text evidence="1">The sequence shown here is derived from an EMBL/GenBank/DDBJ whole genome shotgun (WGS) entry which is preliminary data.</text>
</comment>
<evidence type="ECO:0000313" key="2">
    <source>
        <dbReference type="Proteomes" id="UP001296776"/>
    </source>
</evidence>
<dbReference type="RefSeq" id="WP_200347869.1">
    <property type="nucleotide sequence ID" value="NZ_NRSJ01000041.1"/>
</dbReference>
<reference evidence="1" key="1">
    <citation type="submission" date="2017-08" db="EMBL/GenBank/DDBJ databases">
        <authorList>
            <person name="Imhoff J.F."/>
            <person name="Rahn T."/>
            <person name="Kuenzel S."/>
            <person name="Neulinger S.C."/>
        </authorList>
    </citation>
    <scope>NUCLEOTIDE SEQUENCE</scope>
    <source>
        <strain evidence="1">DSM 11080</strain>
    </source>
</reference>
<evidence type="ECO:0008006" key="3">
    <source>
        <dbReference type="Google" id="ProtNLM"/>
    </source>
</evidence>
<dbReference type="EMBL" id="NRSJ01000041">
    <property type="protein sequence ID" value="MBK1706421.1"/>
    <property type="molecule type" value="Genomic_DNA"/>
</dbReference>
<name>A0AAJ0U6Z7_9GAMM</name>
<organism evidence="1 2">
    <name type="scientific">Halochromatium glycolicum</name>
    <dbReference type="NCBI Taxonomy" id="85075"/>
    <lineage>
        <taxon>Bacteria</taxon>
        <taxon>Pseudomonadati</taxon>
        <taxon>Pseudomonadota</taxon>
        <taxon>Gammaproteobacteria</taxon>
        <taxon>Chromatiales</taxon>
        <taxon>Chromatiaceae</taxon>
        <taxon>Halochromatium</taxon>
    </lineage>
</organism>
<protein>
    <recommendedName>
        <fullName evidence="3">DUF697 domain-containing protein</fullName>
    </recommendedName>
</protein>
<gene>
    <name evidence="1" type="ORF">CKO40_18155</name>
</gene>
<evidence type="ECO:0000313" key="1">
    <source>
        <dbReference type="EMBL" id="MBK1706421.1"/>
    </source>
</evidence>
<dbReference type="Proteomes" id="UP001296776">
    <property type="component" value="Unassembled WGS sequence"/>
</dbReference>
<dbReference type="AlphaFoldDB" id="A0AAJ0U6Z7"/>
<reference evidence="1" key="2">
    <citation type="journal article" date="2020" name="Microorganisms">
        <title>Osmotic Adaptation and Compatible Solute Biosynthesis of Phototrophic Bacteria as Revealed from Genome Analyses.</title>
        <authorList>
            <person name="Imhoff J.F."/>
            <person name="Rahn T."/>
            <person name="Kunzel S."/>
            <person name="Keller A."/>
            <person name="Neulinger S.C."/>
        </authorList>
    </citation>
    <scope>NUCLEOTIDE SEQUENCE</scope>
    <source>
        <strain evidence="1">DSM 11080</strain>
    </source>
</reference>
<keyword evidence="2" id="KW-1185">Reference proteome</keyword>
<accession>A0AAJ0U6Z7</accession>